<evidence type="ECO:0000313" key="4">
    <source>
        <dbReference type="EMBL" id="MDQ2104390.1"/>
    </source>
</evidence>
<comment type="caution">
    <text evidence="4">The sequence shown here is derived from an EMBL/GenBank/DDBJ whole genome shotgun (WGS) entry which is preliminary data.</text>
</comment>
<dbReference type="Proteomes" id="UP001227317">
    <property type="component" value="Unassembled WGS sequence"/>
</dbReference>
<dbReference type="Pfam" id="PF00583">
    <property type="entry name" value="Acetyltransf_1"/>
    <property type="match status" value="1"/>
</dbReference>
<dbReference type="InterPro" id="IPR000182">
    <property type="entry name" value="GNAT_dom"/>
</dbReference>
<keyword evidence="1" id="KW-0808">Transferase</keyword>
<keyword evidence="5" id="KW-1185">Reference proteome</keyword>
<keyword evidence="2" id="KW-0012">Acyltransferase</keyword>
<organism evidence="4 5">
    <name type="scientific">Azospirillum isscasi</name>
    <dbReference type="NCBI Taxonomy" id="3053926"/>
    <lineage>
        <taxon>Bacteria</taxon>
        <taxon>Pseudomonadati</taxon>
        <taxon>Pseudomonadota</taxon>
        <taxon>Alphaproteobacteria</taxon>
        <taxon>Rhodospirillales</taxon>
        <taxon>Azospirillaceae</taxon>
        <taxon>Azospirillum</taxon>
    </lineage>
</organism>
<evidence type="ECO:0000256" key="2">
    <source>
        <dbReference type="ARBA" id="ARBA00023315"/>
    </source>
</evidence>
<dbReference type="InterPro" id="IPR016181">
    <property type="entry name" value="Acyl_CoA_acyltransferase"/>
</dbReference>
<dbReference type="RefSeq" id="WP_306708125.1">
    <property type="nucleotide sequence ID" value="NZ_JAUJFI010000084.1"/>
</dbReference>
<gene>
    <name evidence="4" type="ORF">QSG27_16945</name>
</gene>
<evidence type="ECO:0000256" key="1">
    <source>
        <dbReference type="ARBA" id="ARBA00022679"/>
    </source>
</evidence>
<reference evidence="4 5" key="1">
    <citation type="submission" date="2023-06" db="EMBL/GenBank/DDBJ databases">
        <title>Azospirillum isscasensis sp.nov, a bacterium isolated from rhizosphere soil of rice.</title>
        <authorList>
            <person name="Wang H."/>
        </authorList>
    </citation>
    <scope>NUCLEOTIDE SEQUENCE [LARGE SCALE GENOMIC DNA]</scope>
    <source>
        <strain evidence="4 5">C340-1</strain>
    </source>
</reference>
<proteinExistence type="predicted"/>
<dbReference type="PROSITE" id="PS51186">
    <property type="entry name" value="GNAT"/>
    <property type="match status" value="1"/>
</dbReference>
<dbReference type="Gene3D" id="3.40.630.30">
    <property type="match status" value="1"/>
</dbReference>
<dbReference type="CDD" id="cd04301">
    <property type="entry name" value="NAT_SF"/>
    <property type="match status" value="1"/>
</dbReference>
<feature type="domain" description="N-acetyltransferase" evidence="3">
    <location>
        <begin position="16"/>
        <end position="206"/>
    </location>
</feature>
<dbReference type="InterPro" id="IPR050832">
    <property type="entry name" value="Bact_Acetyltransf"/>
</dbReference>
<evidence type="ECO:0000313" key="5">
    <source>
        <dbReference type="Proteomes" id="UP001227317"/>
    </source>
</evidence>
<evidence type="ECO:0000259" key="3">
    <source>
        <dbReference type="PROSITE" id="PS51186"/>
    </source>
</evidence>
<protein>
    <submittedName>
        <fullName evidence="4">GNAT family N-acetyltransferase</fullName>
    </submittedName>
</protein>
<dbReference type="EMBL" id="JAUJFI010000084">
    <property type="protein sequence ID" value="MDQ2104390.1"/>
    <property type="molecule type" value="Genomic_DNA"/>
</dbReference>
<accession>A0ABU0WJJ3</accession>
<dbReference type="PANTHER" id="PTHR43877">
    <property type="entry name" value="AMINOALKYLPHOSPHONATE N-ACETYLTRANSFERASE-RELATED-RELATED"/>
    <property type="match status" value="1"/>
</dbReference>
<sequence length="206" mass="22644">MSDNGIQFGGTHFGGLRIRPAEPDDAPELARLIDMAGGGVYEFLLDGLVPGLTAAEMLVPGLAGTSGSFSHRHSGVAEVAGRIVGVAHAYPVDWIKTQDYTGLPADRLAHMEDFNRVQDWGSYFLSALAVDPAWRRRGIAAQLLDWVYGRARSGRFDRVTLHVWADNADARRLYDREGFAEIGRADLPWHERLPHQGGSVLLRRAV</sequence>
<dbReference type="SUPFAM" id="SSF55729">
    <property type="entry name" value="Acyl-CoA N-acyltransferases (Nat)"/>
    <property type="match status" value="1"/>
</dbReference>
<name>A0ABU0WJJ3_9PROT</name>